<feature type="transmembrane region" description="Helical" evidence="1">
    <location>
        <begin position="134"/>
        <end position="156"/>
    </location>
</feature>
<dbReference type="Pfam" id="PF02517">
    <property type="entry name" value="Rce1-like"/>
    <property type="match status" value="1"/>
</dbReference>
<evidence type="ECO:0000313" key="4">
    <source>
        <dbReference type="Proteomes" id="UP000193387"/>
    </source>
</evidence>
<dbReference type="InterPro" id="IPR003675">
    <property type="entry name" value="Rce1/LyrA-like_dom"/>
</dbReference>
<name>A0AAJ3TUG6_9MYCO</name>
<comment type="caution">
    <text evidence="3">The sequence shown here is derived from an EMBL/GenBank/DDBJ whole genome shotgun (WGS) entry which is preliminary data.</text>
</comment>
<feature type="domain" description="CAAX prenyl protease 2/Lysostaphin resistance protein A-like" evidence="2">
    <location>
        <begin position="135"/>
        <end position="224"/>
    </location>
</feature>
<feature type="transmembrane region" description="Helical" evidence="1">
    <location>
        <begin position="93"/>
        <end position="114"/>
    </location>
</feature>
<dbReference type="AlphaFoldDB" id="A0AAJ3TUG6"/>
<reference evidence="3 4" key="1">
    <citation type="submission" date="2016-01" db="EMBL/GenBank/DDBJ databases">
        <title>The new phylogeny of the genus Mycobacterium.</title>
        <authorList>
            <person name="Tarcisio F."/>
            <person name="Conor M."/>
            <person name="Antonella G."/>
            <person name="Elisabetta G."/>
            <person name="Giulia F.S."/>
            <person name="Sara T."/>
            <person name="Anna F."/>
            <person name="Clotilde B."/>
            <person name="Roberto B."/>
            <person name="Veronica D.S."/>
            <person name="Fabio R."/>
            <person name="Monica P."/>
            <person name="Olivier J."/>
            <person name="Enrico T."/>
            <person name="Nicola S."/>
        </authorList>
    </citation>
    <scope>NUCLEOTIDE SEQUENCE [LARGE SCALE GENOMIC DNA]</scope>
    <source>
        <strain evidence="3 4">DSM 44616</strain>
    </source>
</reference>
<evidence type="ECO:0000313" key="3">
    <source>
        <dbReference type="EMBL" id="ORW70573.1"/>
    </source>
</evidence>
<feature type="transmembrane region" description="Helical" evidence="1">
    <location>
        <begin position="191"/>
        <end position="208"/>
    </location>
</feature>
<dbReference type="Proteomes" id="UP000193387">
    <property type="component" value="Unassembled WGS sequence"/>
</dbReference>
<evidence type="ECO:0000259" key="2">
    <source>
        <dbReference type="Pfam" id="PF02517"/>
    </source>
</evidence>
<organism evidence="3 4">
    <name type="scientific">Mycobacterium saskatchewanense</name>
    <dbReference type="NCBI Taxonomy" id="220927"/>
    <lineage>
        <taxon>Bacteria</taxon>
        <taxon>Bacillati</taxon>
        <taxon>Actinomycetota</taxon>
        <taxon>Actinomycetes</taxon>
        <taxon>Mycobacteriales</taxon>
        <taxon>Mycobacteriaceae</taxon>
        <taxon>Mycobacterium</taxon>
        <taxon>Mycobacterium simiae complex</taxon>
    </lineage>
</organism>
<dbReference type="RefSeq" id="WP_232069082.1">
    <property type="nucleotide sequence ID" value="NZ_AP022573.1"/>
</dbReference>
<feature type="transmembrane region" description="Helical" evidence="1">
    <location>
        <begin position="168"/>
        <end position="185"/>
    </location>
</feature>
<proteinExistence type="predicted"/>
<sequence>MEGEPSQQAVAPPPRWGLGAFVLVALTYLAVSAVLAGGLASGVGPVSAGSLAVAVVVPTAAAAGLAVLVTILRGNGPRADLRLHWSWREIRMGLMFGFGGMLVTIPASMVYRAVVGPGANSTVGRIFGGLRAGWPWAVAVLLIVVIIGPLCEEIVFRGLLWGAVERRWGRWAALVVSTLVFALAHLEFTRAPLLVVVAIPIALARWYSGGLLASIVAHQVTNLLPGIVLMLGLLGAVPTS</sequence>
<evidence type="ECO:0000256" key="1">
    <source>
        <dbReference type="SAM" id="Phobius"/>
    </source>
</evidence>
<feature type="transmembrane region" description="Helical" evidence="1">
    <location>
        <begin position="220"/>
        <end position="237"/>
    </location>
</feature>
<feature type="transmembrane region" description="Helical" evidence="1">
    <location>
        <begin position="16"/>
        <end position="39"/>
    </location>
</feature>
<keyword evidence="1" id="KW-1133">Transmembrane helix</keyword>
<keyword evidence="4" id="KW-1185">Reference proteome</keyword>
<dbReference type="GO" id="GO:0004175">
    <property type="term" value="F:endopeptidase activity"/>
    <property type="evidence" value="ECO:0007669"/>
    <property type="project" value="UniProtKB-ARBA"/>
</dbReference>
<protein>
    <recommendedName>
        <fullName evidence="2">CAAX prenyl protease 2/Lysostaphin resistance protein A-like domain-containing protein</fullName>
    </recommendedName>
</protein>
<dbReference type="InterPro" id="IPR052710">
    <property type="entry name" value="CAAX_protease"/>
</dbReference>
<feature type="transmembrane region" description="Helical" evidence="1">
    <location>
        <begin position="51"/>
        <end position="72"/>
    </location>
</feature>
<keyword evidence="1" id="KW-0812">Transmembrane</keyword>
<accession>A0AAJ3TUG6</accession>
<dbReference type="PANTHER" id="PTHR36435">
    <property type="entry name" value="SLR1288 PROTEIN"/>
    <property type="match status" value="1"/>
</dbReference>
<dbReference type="PANTHER" id="PTHR36435:SF1">
    <property type="entry name" value="CAAX AMINO TERMINAL PROTEASE FAMILY PROTEIN"/>
    <property type="match status" value="1"/>
</dbReference>
<dbReference type="GO" id="GO:0080120">
    <property type="term" value="P:CAAX-box protein maturation"/>
    <property type="evidence" value="ECO:0007669"/>
    <property type="project" value="UniProtKB-ARBA"/>
</dbReference>
<gene>
    <name evidence="3" type="ORF">AWC23_16730</name>
</gene>
<keyword evidence="1" id="KW-0472">Membrane</keyword>
<dbReference type="EMBL" id="LQPR01000039">
    <property type="protein sequence ID" value="ORW70573.1"/>
    <property type="molecule type" value="Genomic_DNA"/>
</dbReference>